<comment type="catalytic activity">
    <reaction evidence="8">
        <text>2 nitric oxide + NADH + 2 O2 = 2 nitrate + NAD(+) + H(+)</text>
        <dbReference type="Rhea" id="RHEA:19469"/>
        <dbReference type="ChEBI" id="CHEBI:15378"/>
        <dbReference type="ChEBI" id="CHEBI:15379"/>
        <dbReference type="ChEBI" id="CHEBI:16480"/>
        <dbReference type="ChEBI" id="CHEBI:17632"/>
        <dbReference type="ChEBI" id="CHEBI:57540"/>
        <dbReference type="ChEBI" id="CHEBI:57945"/>
        <dbReference type="EC" id="1.14.12.17"/>
    </reaction>
</comment>
<keyword evidence="4 10" id="KW-0561">Oxygen transport</keyword>
<proteinExistence type="inferred from homology"/>
<dbReference type="GO" id="GO:0008941">
    <property type="term" value="F:nitric oxide dioxygenase NAD(P)H activity"/>
    <property type="evidence" value="ECO:0007669"/>
    <property type="project" value="UniProtKB-EC"/>
</dbReference>
<protein>
    <recommendedName>
        <fullName evidence="2">nitric oxide dioxygenase</fullName>
        <ecNumber evidence="2">1.14.12.17</ecNumber>
    </recommendedName>
</protein>
<dbReference type="GO" id="GO:0046872">
    <property type="term" value="F:metal ion binding"/>
    <property type="evidence" value="ECO:0007669"/>
    <property type="project" value="UniProtKB-KW"/>
</dbReference>
<keyword evidence="13" id="KW-0560">Oxidoreductase</keyword>
<evidence type="ECO:0000259" key="12">
    <source>
        <dbReference type="PROSITE" id="PS51384"/>
    </source>
</evidence>
<evidence type="ECO:0000256" key="5">
    <source>
        <dbReference type="ARBA" id="ARBA00022723"/>
    </source>
</evidence>
<dbReference type="GO" id="GO:0005344">
    <property type="term" value="F:oxygen carrier activity"/>
    <property type="evidence" value="ECO:0007669"/>
    <property type="project" value="UniProtKB-KW"/>
</dbReference>
<evidence type="ECO:0000256" key="7">
    <source>
        <dbReference type="ARBA" id="ARBA00023027"/>
    </source>
</evidence>
<reference evidence="13 14" key="1">
    <citation type="submission" date="2023-07" db="EMBL/GenBank/DDBJ databases">
        <title>Sequencing the genomes of 1000 actinobacteria strains.</title>
        <authorList>
            <person name="Klenk H.-P."/>
        </authorList>
    </citation>
    <scope>NUCLEOTIDE SEQUENCE [LARGE SCALE GENOMIC DNA]</scope>
    <source>
        <strain evidence="13 14">DSM 44711</strain>
    </source>
</reference>
<evidence type="ECO:0000259" key="11">
    <source>
        <dbReference type="PROSITE" id="PS01033"/>
    </source>
</evidence>
<keyword evidence="14" id="KW-1185">Reference proteome</keyword>
<dbReference type="GO" id="GO:0051537">
    <property type="term" value="F:2 iron, 2 sulfur cluster binding"/>
    <property type="evidence" value="ECO:0007669"/>
    <property type="project" value="UniProtKB-KW"/>
</dbReference>
<dbReference type="PRINTS" id="PR00410">
    <property type="entry name" value="PHEHYDRXLASE"/>
</dbReference>
<evidence type="ECO:0000256" key="10">
    <source>
        <dbReference type="RuleBase" id="RU000356"/>
    </source>
</evidence>
<evidence type="ECO:0000256" key="1">
    <source>
        <dbReference type="ARBA" id="ARBA00006401"/>
    </source>
</evidence>
<evidence type="ECO:0000256" key="4">
    <source>
        <dbReference type="ARBA" id="ARBA00022621"/>
    </source>
</evidence>
<keyword evidence="5" id="KW-0479">Metal-binding</keyword>
<dbReference type="InterPro" id="IPR012292">
    <property type="entry name" value="Globin/Proto"/>
</dbReference>
<keyword evidence="10" id="KW-0813">Transport</keyword>
<dbReference type="Gene3D" id="3.40.50.80">
    <property type="entry name" value="Nucleotide-binding domain of ferredoxin-NADP reductase (FNR) module"/>
    <property type="match status" value="1"/>
</dbReference>
<dbReference type="GO" id="GO:0020037">
    <property type="term" value="F:heme binding"/>
    <property type="evidence" value="ECO:0007669"/>
    <property type="project" value="InterPro"/>
</dbReference>
<dbReference type="Gene3D" id="2.40.30.10">
    <property type="entry name" value="Translation factors"/>
    <property type="match status" value="1"/>
</dbReference>
<dbReference type="PANTHER" id="PTHR43396:SF3">
    <property type="entry name" value="FLAVOHEMOPROTEIN"/>
    <property type="match status" value="1"/>
</dbReference>
<dbReference type="CDD" id="cd06184">
    <property type="entry name" value="flavohem_like_fad_nad_binding"/>
    <property type="match status" value="1"/>
</dbReference>
<dbReference type="InterPro" id="IPR017938">
    <property type="entry name" value="Riboflavin_synthase-like_b-brl"/>
</dbReference>
<dbReference type="InterPro" id="IPR039261">
    <property type="entry name" value="FNR_nucleotide-bd"/>
</dbReference>
<keyword evidence="7" id="KW-0520">NAD</keyword>
<dbReference type="PROSITE" id="PS51384">
    <property type="entry name" value="FAD_FR"/>
    <property type="match status" value="1"/>
</dbReference>
<dbReference type="GO" id="GO:0046210">
    <property type="term" value="P:nitric oxide catabolic process"/>
    <property type="evidence" value="ECO:0007669"/>
    <property type="project" value="TreeGrafter"/>
</dbReference>
<dbReference type="GO" id="GO:0071500">
    <property type="term" value="P:cellular response to nitrosative stress"/>
    <property type="evidence" value="ECO:0007669"/>
    <property type="project" value="TreeGrafter"/>
</dbReference>
<gene>
    <name evidence="13" type="ORF">J2S44_000429</name>
</gene>
<comment type="catalytic activity">
    <reaction evidence="9">
        <text>2 nitric oxide + NADPH + 2 O2 = 2 nitrate + NADP(+) + H(+)</text>
        <dbReference type="Rhea" id="RHEA:19465"/>
        <dbReference type="ChEBI" id="CHEBI:15378"/>
        <dbReference type="ChEBI" id="CHEBI:15379"/>
        <dbReference type="ChEBI" id="CHEBI:16480"/>
        <dbReference type="ChEBI" id="CHEBI:17632"/>
        <dbReference type="ChEBI" id="CHEBI:57783"/>
        <dbReference type="ChEBI" id="CHEBI:58349"/>
        <dbReference type="EC" id="1.14.12.17"/>
    </reaction>
</comment>
<evidence type="ECO:0000256" key="9">
    <source>
        <dbReference type="ARBA" id="ARBA00049433"/>
    </source>
</evidence>
<name>A0AAE3ZHQ9_9ACTN</name>
<dbReference type="SUPFAM" id="SSF52343">
    <property type="entry name" value="Ferredoxin reductase-like, C-terminal NADP-linked domain"/>
    <property type="match status" value="1"/>
</dbReference>
<dbReference type="InterPro" id="IPR009050">
    <property type="entry name" value="Globin-like_sf"/>
</dbReference>
<evidence type="ECO:0000256" key="2">
    <source>
        <dbReference type="ARBA" id="ARBA00012229"/>
    </source>
</evidence>
<dbReference type="RefSeq" id="WP_374727798.1">
    <property type="nucleotide sequence ID" value="NZ_JAVDYC010000001.1"/>
</dbReference>
<feature type="domain" description="Globin" evidence="11">
    <location>
        <begin position="1"/>
        <end position="65"/>
    </location>
</feature>
<dbReference type="EC" id="1.14.12.17" evidence="2"/>
<dbReference type="Gene3D" id="1.10.490.10">
    <property type="entry name" value="Globins"/>
    <property type="match status" value="1"/>
</dbReference>
<evidence type="ECO:0000313" key="14">
    <source>
        <dbReference type="Proteomes" id="UP001183629"/>
    </source>
</evidence>
<dbReference type="SUPFAM" id="SSF46458">
    <property type="entry name" value="Globin-like"/>
    <property type="match status" value="1"/>
</dbReference>
<keyword evidence="6" id="KW-0408">Iron</keyword>
<accession>A0AAE3ZHQ9</accession>
<comment type="similarity">
    <text evidence="10">Belongs to the globin family.</text>
</comment>
<keyword evidence="13" id="KW-0223">Dioxygenase</keyword>
<organism evidence="13 14">
    <name type="scientific">Catenuloplanes niger</name>
    <dbReference type="NCBI Taxonomy" id="587534"/>
    <lineage>
        <taxon>Bacteria</taxon>
        <taxon>Bacillati</taxon>
        <taxon>Actinomycetota</taxon>
        <taxon>Actinomycetes</taxon>
        <taxon>Micromonosporales</taxon>
        <taxon>Micromonosporaceae</taxon>
        <taxon>Catenuloplanes</taxon>
    </lineage>
</organism>
<comment type="similarity">
    <text evidence="1">In the C-terminal section; belongs to the flavoprotein pyridine nucleotide cytochrome reductase family.</text>
</comment>
<dbReference type="Proteomes" id="UP001183629">
    <property type="component" value="Unassembled WGS sequence"/>
</dbReference>
<evidence type="ECO:0000313" key="13">
    <source>
        <dbReference type="EMBL" id="MDR7320179.1"/>
    </source>
</evidence>
<feature type="domain" description="FAD-binding FR-type" evidence="12">
    <location>
        <begin position="77"/>
        <end position="175"/>
    </location>
</feature>
<dbReference type="EMBL" id="JAVDYC010000001">
    <property type="protein sequence ID" value="MDR7320179.1"/>
    <property type="molecule type" value="Genomic_DNA"/>
</dbReference>
<sequence>MDAVVERIAVRHAALGIRPEQYTLIGRYLLGAVGTVLGDAVTPAVAAAWDEVYWLFAVRLIGREARLYQGAGVTDREPFRPVTVLARERAATDTVSFTLAGDVPFRAGQYISVVADLPDGTRQIRQYSLSGAPGEPLCITVRRVPGGAVSGWLHATVRAGDTLTVSPPYGSFTLRPGDHPLLLASAGVGITPMASIVAQVAAGQPDRPVTLAHAERTPDRHALRDRVDAHGARLTNFDHLVWYATEHGALDPARLPVAPDTEAYLCGPVLFMRVVRAALLARGVPAERIRCEVFGSDRFAGVAAAAPALP</sequence>
<dbReference type="Pfam" id="PF00175">
    <property type="entry name" value="NAD_binding_1"/>
    <property type="match status" value="1"/>
</dbReference>
<evidence type="ECO:0000256" key="6">
    <source>
        <dbReference type="ARBA" id="ARBA00023004"/>
    </source>
</evidence>
<dbReference type="InterPro" id="IPR017927">
    <property type="entry name" value="FAD-bd_FR_type"/>
</dbReference>
<dbReference type="GO" id="GO:0019825">
    <property type="term" value="F:oxygen binding"/>
    <property type="evidence" value="ECO:0007669"/>
    <property type="project" value="InterPro"/>
</dbReference>
<comment type="caution">
    <text evidence="13">The sequence shown here is derived from an EMBL/GenBank/DDBJ whole genome shotgun (WGS) entry which is preliminary data.</text>
</comment>
<dbReference type="Pfam" id="PF00042">
    <property type="entry name" value="Globin"/>
    <property type="match status" value="1"/>
</dbReference>
<dbReference type="PROSITE" id="PS01033">
    <property type="entry name" value="GLOBIN"/>
    <property type="match status" value="1"/>
</dbReference>
<evidence type="ECO:0000256" key="3">
    <source>
        <dbReference type="ARBA" id="ARBA00022617"/>
    </source>
</evidence>
<dbReference type="InterPro" id="IPR000971">
    <property type="entry name" value="Globin"/>
</dbReference>
<dbReference type="PANTHER" id="PTHR43396">
    <property type="entry name" value="FLAVOHEMOPROTEIN"/>
    <property type="match status" value="1"/>
</dbReference>
<dbReference type="GO" id="GO:0071949">
    <property type="term" value="F:FAD binding"/>
    <property type="evidence" value="ECO:0007669"/>
    <property type="project" value="TreeGrafter"/>
</dbReference>
<dbReference type="AlphaFoldDB" id="A0AAE3ZHQ9"/>
<dbReference type="InterPro" id="IPR001433">
    <property type="entry name" value="OxRdtase_FAD/NAD-bd"/>
</dbReference>
<dbReference type="SUPFAM" id="SSF63380">
    <property type="entry name" value="Riboflavin synthase domain-like"/>
    <property type="match status" value="1"/>
</dbReference>
<keyword evidence="3 10" id="KW-0349">Heme</keyword>
<evidence type="ECO:0000256" key="8">
    <source>
        <dbReference type="ARBA" id="ARBA00048649"/>
    </source>
</evidence>